<evidence type="ECO:0000313" key="3">
    <source>
        <dbReference type="Proteomes" id="UP000694844"/>
    </source>
</evidence>
<evidence type="ECO:0000313" key="4">
    <source>
        <dbReference type="RefSeq" id="XP_022334551.1"/>
    </source>
</evidence>
<evidence type="ECO:0000256" key="1">
    <source>
        <dbReference type="SAM" id="SignalP"/>
    </source>
</evidence>
<dbReference type="Pfam" id="PF24748">
    <property type="entry name" value="Galaxin_repeat"/>
    <property type="match status" value="2"/>
</dbReference>
<reference evidence="4 5" key="1">
    <citation type="submission" date="2025-04" db="UniProtKB">
        <authorList>
            <consortium name="RefSeq"/>
        </authorList>
    </citation>
    <scope>IDENTIFICATION</scope>
    <source>
        <tissue evidence="4 5">Whole sample</tissue>
    </source>
</reference>
<dbReference type="Proteomes" id="UP000694844">
    <property type="component" value="Chromosome 4"/>
</dbReference>
<keyword evidence="1" id="KW-0732">Signal</keyword>
<sequence>MNKICCLHFLQCLLLGATQDCVFNEGSEKHNFGRACCRSDGLPSDKDLITGTKICCNGTLHDREGQKCCNGKLYDPEEKVCCGSELHTRPPTPHVCCGGVIHLDSTPPTLGCCGGMEMYNRTTQICCEYNGSFSVASKNNRDCCYDKDYDINKEHCVSNRVVGLGEDLCGDTVFNTSSNVCCNVTLHEIPTYPWKCCGENVYDVNSLQCCKAFKTTIPISQNCCGKDFGTNSTEICCNGVAHPKEPSLTCCGTERVDNVTTGCCAAKPYNTTTHQCCKEEIVCRRGDNDCDQRTHPCNTKQTGLKSGIVPRSGVCRACMKNVKYVSRQIKAENWTVCKQFNYSVKVNSPAVPSGRFWIMRGKLVNDEGNKKVVRLFVPCKCCMLNKTGQFVLLTDTAVQGRTVRLGDSDLLLPRDQRLIEVINRKRKRCRNVGSSWFVQQLKKRAMLEVGQFIDRILPRTTF</sequence>
<feature type="domain" description="Galaxin-like repeats" evidence="2">
    <location>
        <begin position="94"/>
        <end position="162"/>
    </location>
</feature>
<feature type="chain" id="PRO_5044666375" evidence="1">
    <location>
        <begin position="21"/>
        <end position="462"/>
    </location>
</feature>
<feature type="domain" description="Galaxin-like repeats" evidence="2">
    <location>
        <begin position="168"/>
        <end position="290"/>
    </location>
</feature>
<dbReference type="InterPro" id="IPR056601">
    <property type="entry name" value="Galaxin_dom"/>
</dbReference>
<evidence type="ECO:0000259" key="2">
    <source>
        <dbReference type="Pfam" id="PF24748"/>
    </source>
</evidence>
<keyword evidence="3" id="KW-1185">Reference proteome</keyword>
<dbReference type="PANTHER" id="PTHR34490:SF3">
    <property type="entry name" value="GALAXIN-LIKE ISOFORM X2"/>
    <property type="match status" value="1"/>
</dbReference>
<protein>
    <submittedName>
        <fullName evidence="4 5">Uncharacterized protein LOC111131361</fullName>
    </submittedName>
</protein>
<dbReference type="PANTHER" id="PTHR34490">
    <property type="entry name" value="PROTEIN CBG12054-RELATED"/>
    <property type="match status" value="1"/>
</dbReference>
<evidence type="ECO:0000313" key="5">
    <source>
        <dbReference type="RefSeq" id="XP_022334552.1"/>
    </source>
</evidence>
<gene>
    <name evidence="4 5" type="primary">LOC111131361</name>
</gene>
<dbReference type="RefSeq" id="XP_022334552.1">
    <property type="nucleotide sequence ID" value="XM_022478844.1"/>
</dbReference>
<dbReference type="KEGG" id="cvn:111131361"/>
<proteinExistence type="predicted"/>
<dbReference type="InterPro" id="IPR055284">
    <property type="entry name" value="Galaxin-like"/>
</dbReference>
<dbReference type="RefSeq" id="XP_022334551.1">
    <property type="nucleotide sequence ID" value="XM_022478843.1"/>
</dbReference>
<accession>A0A8B8E1Z0</accession>
<dbReference type="OrthoDB" id="6157149at2759"/>
<dbReference type="AlphaFoldDB" id="A0A8B8E1Z0"/>
<organism evidence="3 5">
    <name type="scientific">Crassostrea virginica</name>
    <name type="common">Eastern oyster</name>
    <dbReference type="NCBI Taxonomy" id="6565"/>
    <lineage>
        <taxon>Eukaryota</taxon>
        <taxon>Metazoa</taxon>
        <taxon>Spiralia</taxon>
        <taxon>Lophotrochozoa</taxon>
        <taxon>Mollusca</taxon>
        <taxon>Bivalvia</taxon>
        <taxon>Autobranchia</taxon>
        <taxon>Pteriomorphia</taxon>
        <taxon>Ostreida</taxon>
        <taxon>Ostreoidea</taxon>
        <taxon>Ostreidae</taxon>
        <taxon>Crassostrea</taxon>
    </lineage>
</organism>
<feature type="signal peptide" evidence="1">
    <location>
        <begin position="1"/>
        <end position="20"/>
    </location>
</feature>
<name>A0A8B8E1Z0_CRAVI</name>
<dbReference type="GeneID" id="111131361"/>